<evidence type="ECO:0000313" key="2">
    <source>
        <dbReference type="Proteomes" id="UP001604277"/>
    </source>
</evidence>
<reference evidence="2" key="1">
    <citation type="submission" date="2024-07" db="EMBL/GenBank/DDBJ databases">
        <title>Two chromosome-level genome assemblies of Korean endemic species Abeliophyllum distichum and Forsythia ovata (Oleaceae).</title>
        <authorList>
            <person name="Jang H."/>
        </authorList>
    </citation>
    <scope>NUCLEOTIDE SEQUENCE [LARGE SCALE GENOMIC DNA]</scope>
</reference>
<dbReference type="Proteomes" id="UP001604277">
    <property type="component" value="Unassembled WGS sequence"/>
</dbReference>
<gene>
    <name evidence="1" type="ORF">Fot_19132</name>
</gene>
<dbReference type="EMBL" id="JBFOLJ010000005">
    <property type="protein sequence ID" value="KAL2537741.1"/>
    <property type="molecule type" value="Genomic_DNA"/>
</dbReference>
<accession>A0ABD1VKJ3</accession>
<name>A0ABD1VKJ3_9LAMI</name>
<dbReference type="AlphaFoldDB" id="A0ABD1VKJ3"/>
<organism evidence="1 2">
    <name type="scientific">Forsythia ovata</name>
    <dbReference type="NCBI Taxonomy" id="205694"/>
    <lineage>
        <taxon>Eukaryota</taxon>
        <taxon>Viridiplantae</taxon>
        <taxon>Streptophyta</taxon>
        <taxon>Embryophyta</taxon>
        <taxon>Tracheophyta</taxon>
        <taxon>Spermatophyta</taxon>
        <taxon>Magnoliopsida</taxon>
        <taxon>eudicotyledons</taxon>
        <taxon>Gunneridae</taxon>
        <taxon>Pentapetalae</taxon>
        <taxon>asterids</taxon>
        <taxon>lamiids</taxon>
        <taxon>Lamiales</taxon>
        <taxon>Oleaceae</taxon>
        <taxon>Forsythieae</taxon>
        <taxon>Forsythia</taxon>
    </lineage>
</organism>
<comment type="caution">
    <text evidence="1">The sequence shown here is derived from an EMBL/GenBank/DDBJ whole genome shotgun (WGS) entry which is preliminary data.</text>
</comment>
<evidence type="ECO:0000313" key="1">
    <source>
        <dbReference type="EMBL" id="KAL2537741.1"/>
    </source>
</evidence>
<protein>
    <submittedName>
        <fullName evidence="1">2-oxoglutarate dehydrogenase</fullName>
    </submittedName>
</protein>
<keyword evidence="2" id="KW-1185">Reference proteome</keyword>
<proteinExistence type="predicted"/>
<sequence length="106" mass="11695">MGEDDDLSCGGYGFMIDALEYGLDFCLSLISISDCFSSGLVQHFKGSGSKEFRGCKLLLSRSVKPEIFKNVGKVITTFPENFKPHRAVKKIFDECAKMIETGEGID</sequence>